<feature type="region of interest" description="Disordered" evidence="1">
    <location>
        <begin position="158"/>
        <end position="286"/>
    </location>
</feature>
<protein>
    <recommendedName>
        <fullName evidence="4">OTU domain-containing protein</fullName>
    </recommendedName>
</protein>
<evidence type="ECO:0000313" key="3">
    <source>
        <dbReference type="Proteomes" id="UP001249851"/>
    </source>
</evidence>
<organism evidence="2 3">
    <name type="scientific">Acropora cervicornis</name>
    <name type="common">Staghorn coral</name>
    <dbReference type="NCBI Taxonomy" id="6130"/>
    <lineage>
        <taxon>Eukaryota</taxon>
        <taxon>Metazoa</taxon>
        <taxon>Cnidaria</taxon>
        <taxon>Anthozoa</taxon>
        <taxon>Hexacorallia</taxon>
        <taxon>Scleractinia</taxon>
        <taxon>Astrocoeniina</taxon>
        <taxon>Acroporidae</taxon>
        <taxon>Acropora</taxon>
    </lineage>
</organism>
<sequence>MALEDLKELAAYHSDFRNFCVICDQLEKRWVDCKWNVEETHFSTHFRSFQVDEVSCPIIPSKYADLVPIRSTGDGNCLFNSASLAICRNESRANELRLRTCLELAKNKDFYKAHPVLVNCRIPYHSGRNGPGIMSVETLCDLTCFDASSSCEFGKKEQSKQHQTEKDSNNVTAHLSKVKGRQHIQENFDQKTRITRSQQLKSEKSKQKNKEKKVQTPENQGQSEEKHFREENIGHPENKKKNEEKSEEKQPQVQEEKRDRAENKEQKNEEKEMKKQVEQAPKKNLQTPSEAAVKFVQDGSALPFTCASQRFYLRQNKKAIKNAKRTKRRQELPVLCEDTELIGLQRSTVEGSLEQNIERIKKEVNSCTNKTRYAELWAVVDVAMELQKSILLETSTAASIYKKRKASLLNKKESLYFRLIDTYEKLSKHINIAQIYIDQKSFIVEAKDTDIRKVVEIVSDTLENLSKDVVRERVHSCLKENFRYVLWYLDSKRDRDVLEAVIAKITSVKSVVSIKSTKFKGSVSKHRAMLAEGRGRKLKCEEFPELARYIEFAFGEGDRVLRGGGGLQADPRLLDSTLFKAADNATVMRHAKEMLRKIKPDFKISTSCLYTYTMNYRKRTKQAERHHHGKGVNADISLHKPPNTSQNIYPINSHWSTSHVNYLMDSASENPNGFLLDSKDAKCIVCGDIAPVLKPGKSWSNFETPDHSFDQSRVNAVTPMTHLFMDMSNVDLLIPGTVTVVNVTRSGKAVTLVNLSLTEPETVFRVFNEIMYLMTIPSLDKFLRNPETGRLKEIMGFVVDNGPSEAPASFLVQMLLVPLLKFLDLDKVTQRSFAEYLSKRNPLE</sequence>
<evidence type="ECO:0008006" key="4">
    <source>
        <dbReference type="Google" id="ProtNLM"/>
    </source>
</evidence>
<dbReference type="Gene3D" id="3.90.70.80">
    <property type="match status" value="1"/>
</dbReference>
<feature type="compositionally biased region" description="Basic and acidic residues" evidence="1">
    <location>
        <begin position="158"/>
        <end position="168"/>
    </location>
</feature>
<proteinExistence type="predicted"/>
<feature type="compositionally biased region" description="Basic and acidic residues" evidence="1">
    <location>
        <begin position="183"/>
        <end position="192"/>
    </location>
</feature>
<keyword evidence="3" id="KW-1185">Reference proteome</keyword>
<evidence type="ECO:0000256" key="1">
    <source>
        <dbReference type="SAM" id="MobiDB-lite"/>
    </source>
</evidence>
<evidence type="ECO:0000313" key="2">
    <source>
        <dbReference type="EMBL" id="KAK2564376.1"/>
    </source>
</evidence>
<reference evidence="2" key="2">
    <citation type="journal article" date="2023" name="Science">
        <title>Genomic signatures of disease resistance in endangered staghorn corals.</title>
        <authorList>
            <person name="Vollmer S.V."/>
            <person name="Selwyn J.D."/>
            <person name="Despard B.A."/>
            <person name="Roesel C.L."/>
        </authorList>
    </citation>
    <scope>NUCLEOTIDE SEQUENCE</scope>
    <source>
        <strain evidence="2">K2</strain>
    </source>
</reference>
<accession>A0AAD9V7P5</accession>
<dbReference type="EMBL" id="JARQWQ010000022">
    <property type="protein sequence ID" value="KAK2564376.1"/>
    <property type="molecule type" value="Genomic_DNA"/>
</dbReference>
<feature type="compositionally biased region" description="Basic and acidic residues" evidence="1">
    <location>
        <begin position="223"/>
        <end position="281"/>
    </location>
</feature>
<dbReference type="AlphaFoldDB" id="A0AAD9V7P5"/>
<name>A0AAD9V7P5_ACRCE</name>
<feature type="compositionally biased region" description="Basic and acidic residues" evidence="1">
    <location>
        <begin position="201"/>
        <end position="215"/>
    </location>
</feature>
<dbReference type="Proteomes" id="UP001249851">
    <property type="component" value="Unassembled WGS sequence"/>
</dbReference>
<reference evidence="2" key="1">
    <citation type="journal article" date="2023" name="G3 (Bethesda)">
        <title>Whole genome assembly and annotation of the endangered Caribbean coral Acropora cervicornis.</title>
        <authorList>
            <person name="Selwyn J.D."/>
            <person name="Vollmer S.V."/>
        </authorList>
    </citation>
    <scope>NUCLEOTIDE SEQUENCE</scope>
    <source>
        <strain evidence="2">K2</strain>
    </source>
</reference>
<comment type="caution">
    <text evidence="2">The sequence shown here is derived from an EMBL/GenBank/DDBJ whole genome shotgun (WGS) entry which is preliminary data.</text>
</comment>
<gene>
    <name evidence="2" type="ORF">P5673_011801</name>
</gene>